<gene>
    <name evidence="1" type="ORF">S12H4_49175</name>
</gene>
<evidence type="ECO:0000313" key="1">
    <source>
        <dbReference type="EMBL" id="GAJ10088.1"/>
    </source>
</evidence>
<proteinExistence type="predicted"/>
<accession>X1TXN4</accession>
<evidence type="ECO:0008006" key="2">
    <source>
        <dbReference type="Google" id="ProtNLM"/>
    </source>
</evidence>
<protein>
    <recommendedName>
        <fullName evidence="2">Uroporphyrinogen decarboxylase (URO-D) domain-containing protein</fullName>
    </recommendedName>
</protein>
<name>X1TXN4_9ZZZZ</name>
<dbReference type="InterPro" id="IPR038071">
    <property type="entry name" value="UROD/MetE-like_sf"/>
</dbReference>
<dbReference type="SUPFAM" id="SSF51726">
    <property type="entry name" value="UROD/MetE-like"/>
    <property type="match status" value="1"/>
</dbReference>
<dbReference type="EMBL" id="BARW01030825">
    <property type="protein sequence ID" value="GAJ10088.1"/>
    <property type="molecule type" value="Genomic_DNA"/>
</dbReference>
<dbReference type="Gene3D" id="3.20.20.210">
    <property type="match status" value="1"/>
</dbReference>
<comment type="caution">
    <text evidence="1">The sequence shown here is derived from an EMBL/GenBank/DDBJ whole genome shotgun (WGS) entry which is preliminary data.</text>
</comment>
<reference evidence="1" key="1">
    <citation type="journal article" date="2014" name="Front. Microbiol.">
        <title>High frequency of phylogenetically diverse reductive dehalogenase-homologous genes in deep subseafloor sedimentary metagenomes.</title>
        <authorList>
            <person name="Kawai M."/>
            <person name="Futagami T."/>
            <person name="Toyoda A."/>
            <person name="Takaki Y."/>
            <person name="Nishi S."/>
            <person name="Hori S."/>
            <person name="Arai W."/>
            <person name="Tsubouchi T."/>
            <person name="Morono Y."/>
            <person name="Uchiyama I."/>
            <person name="Ito T."/>
            <person name="Fujiyama A."/>
            <person name="Inagaki F."/>
            <person name="Takami H."/>
        </authorList>
    </citation>
    <scope>NUCLEOTIDE SEQUENCE</scope>
    <source>
        <strain evidence="1">Expedition CK06-06</strain>
    </source>
</reference>
<organism evidence="1">
    <name type="scientific">marine sediment metagenome</name>
    <dbReference type="NCBI Taxonomy" id="412755"/>
    <lineage>
        <taxon>unclassified sequences</taxon>
        <taxon>metagenomes</taxon>
        <taxon>ecological metagenomes</taxon>
    </lineage>
</organism>
<sequence>MIKETMTPQQRVQAAIELRVPDRVPVLPLQTQYFACRYKGLDGYETVRDVERARQAHIEVFYELGGFDGQVIPGISYILPGTLSGIVREPIYKIPGIDLPRDSIIQHDEREILQPEDYDLIANLGWKAFAEKYYSKFNPRTASQILAWGERQTTRYIEDARAWTERGVPVYQGGEIYSPLMFFSMFRTLQQFTLDLYRRPDRVKG</sequence>
<dbReference type="AlphaFoldDB" id="X1TXN4"/>
<feature type="non-terminal residue" evidence="1">
    <location>
        <position position="205"/>
    </location>
</feature>